<dbReference type="Proteomes" id="UP000288805">
    <property type="component" value="Unassembled WGS sequence"/>
</dbReference>
<organism evidence="3 4">
    <name type="scientific">Vitis vinifera</name>
    <name type="common">Grape</name>
    <dbReference type="NCBI Taxonomy" id="29760"/>
    <lineage>
        <taxon>Eukaryota</taxon>
        <taxon>Viridiplantae</taxon>
        <taxon>Streptophyta</taxon>
        <taxon>Embryophyta</taxon>
        <taxon>Tracheophyta</taxon>
        <taxon>Spermatophyta</taxon>
        <taxon>Magnoliopsida</taxon>
        <taxon>eudicotyledons</taxon>
        <taxon>Gunneridae</taxon>
        <taxon>Pentapetalae</taxon>
        <taxon>rosids</taxon>
        <taxon>Vitales</taxon>
        <taxon>Vitaceae</taxon>
        <taxon>Viteae</taxon>
        <taxon>Vitis</taxon>
    </lineage>
</organism>
<gene>
    <name evidence="3" type="primary">RE2_300</name>
    <name evidence="3" type="ORF">CK203_085698</name>
</gene>
<dbReference type="EMBL" id="QGNW01002731">
    <property type="protein sequence ID" value="RVW11885.1"/>
    <property type="molecule type" value="Genomic_DNA"/>
</dbReference>
<name>A0A438BLQ0_VITVI</name>
<evidence type="ECO:0000313" key="4">
    <source>
        <dbReference type="Proteomes" id="UP000288805"/>
    </source>
</evidence>
<dbReference type="PANTHER" id="PTHR11439:SF455">
    <property type="entry name" value="RLK (RECEPTOR-LIKE PROTEIN KINASE) 8, PUTATIVE-RELATED"/>
    <property type="match status" value="1"/>
</dbReference>
<sequence>MSYHQQFLIGFHQLSPFPFLLQHNRLLTLQKYKLQTWPLLQITSQTRFYHPHQPGPTLQPEPASQQVSTPAPHHSMTTRAKNHITKPIQKLNLDTHLASSPSSEPTPVAQALKDSNWRNAMSEEYDALVPNGTWELVSPTGITNLVGCKWVFHIKRNSDDSIDRFKACLVAKGFHQRPGVDYLETFSPVIKPTTVRFVLSIAAPRAWYHELCQFLVDSGFKNSHSDTSLFILHTGTNLLYLLVYVDDIIITGNSNDLKLFLIVMASYSHKVKRILRYLNGTVNDDLLLHRTSPLSLHAFSDSIHTFLDADWVEYRSVAATTAELCWVCSLLSKLCINLASPPVVYYDNVSATQLSSNLVFHSQMKHVAVDYHFLRDQVQSSALYVAHVSSTDQLVDLLAKPLPHSQF</sequence>
<protein>
    <submittedName>
        <fullName evidence="3">Retrovirus-related Pol polyprotein from transposon RE2</fullName>
    </submittedName>
</protein>
<dbReference type="InterPro" id="IPR043502">
    <property type="entry name" value="DNA/RNA_pol_sf"/>
</dbReference>
<dbReference type="InterPro" id="IPR013103">
    <property type="entry name" value="RVT_2"/>
</dbReference>
<evidence type="ECO:0000259" key="2">
    <source>
        <dbReference type="Pfam" id="PF07727"/>
    </source>
</evidence>
<proteinExistence type="predicted"/>
<evidence type="ECO:0000256" key="1">
    <source>
        <dbReference type="SAM" id="MobiDB-lite"/>
    </source>
</evidence>
<accession>A0A438BLQ0</accession>
<dbReference type="CDD" id="cd09272">
    <property type="entry name" value="RNase_HI_RT_Ty1"/>
    <property type="match status" value="1"/>
</dbReference>
<feature type="region of interest" description="Disordered" evidence="1">
    <location>
        <begin position="48"/>
        <end position="75"/>
    </location>
</feature>
<comment type="caution">
    <text evidence="3">The sequence shown here is derived from an EMBL/GenBank/DDBJ whole genome shotgun (WGS) entry which is preliminary data.</text>
</comment>
<dbReference type="PANTHER" id="PTHR11439">
    <property type="entry name" value="GAG-POL-RELATED RETROTRANSPOSON"/>
    <property type="match status" value="1"/>
</dbReference>
<feature type="compositionally biased region" description="Polar residues" evidence="1">
    <location>
        <begin position="62"/>
        <end position="75"/>
    </location>
</feature>
<dbReference type="SUPFAM" id="SSF56672">
    <property type="entry name" value="DNA/RNA polymerases"/>
    <property type="match status" value="1"/>
</dbReference>
<evidence type="ECO:0000313" key="3">
    <source>
        <dbReference type="EMBL" id="RVW11885.1"/>
    </source>
</evidence>
<reference evidence="3 4" key="1">
    <citation type="journal article" date="2018" name="PLoS Genet.">
        <title>Population sequencing reveals clonal diversity and ancestral inbreeding in the grapevine cultivar Chardonnay.</title>
        <authorList>
            <person name="Roach M.J."/>
            <person name="Johnson D.L."/>
            <person name="Bohlmann J."/>
            <person name="van Vuuren H.J."/>
            <person name="Jones S.J."/>
            <person name="Pretorius I.S."/>
            <person name="Schmidt S.A."/>
            <person name="Borneman A.R."/>
        </authorList>
    </citation>
    <scope>NUCLEOTIDE SEQUENCE [LARGE SCALE GENOMIC DNA]</scope>
    <source>
        <strain evidence="4">cv. Chardonnay</strain>
        <tissue evidence="3">Leaf</tissue>
    </source>
</reference>
<dbReference type="AlphaFoldDB" id="A0A438BLQ0"/>
<dbReference type="Pfam" id="PF07727">
    <property type="entry name" value="RVT_2"/>
    <property type="match status" value="1"/>
</dbReference>
<feature type="domain" description="Reverse transcriptase Ty1/copia-type" evidence="2">
    <location>
        <begin position="131"/>
        <end position="203"/>
    </location>
</feature>